<feature type="domain" description="HAMP" evidence="8">
    <location>
        <begin position="348"/>
        <end position="400"/>
    </location>
</feature>
<evidence type="ECO:0000256" key="6">
    <source>
        <dbReference type="SAM" id="Phobius"/>
    </source>
</evidence>
<feature type="transmembrane region" description="Helical" evidence="6">
    <location>
        <begin position="6"/>
        <end position="29"/>
    </location>
</feature>
<feature type="domain" description="Methyl-accepting transducer" evidence="7">
    <location>
        <begin position="405"/>
        <end position="641"/>
    </location>
</feature>
<comment type="subcellular location">
    <subcellularLocation>
        <location evidence="1">Membrane</location>
    </subcellularLocation>
</comment>
<dbReference type="GO" id="GO:0006935">
    <property type="term" value="P:chemotaxis"/>
    <property type="evidence" value="ECO:0007669"/>
    <property type="project" value="UniProtKB-ARBA"/>
</dbReference>
<dbReference type="SMART" id="SM00283">
    <property type="entry name" value="MA"/>
    <property type="match status" value="1"/>
</dbReference>
<dbReference type="Pfam" id="PF00015">
    <property type="entry name" value="MCPsignal"/>
    <property type="match status" value="1"/>
</dbReference>
<dbReference type="InterPro" id="IPR003660">
    <property type="entry name" value="HAMP_dom"/>
</dbReference>
<dbReference type="Proteomes" id="UP000184268">
    <property type="component" value="Unassembled WGS sequence"/>
</dbReference>
<dbReference type="STRING" id="299255.SAMN02745129_0375"/>
<dbReference type="InterPro" id="IPR024478">
    <property type="entry name" value="HlyB_4HB_MCP"/>
</dbReference>
<sequence>MRITVALRIIAGFTLVTLLLLLLGGMSLWSMNRVGEQTRSFQQFTLPAKDGASALERGLAAQQLTLLASYHSQSPAEQGQHTSSAARQHDEMQAQLDLLTPLLASQPQSQAILEQFQQQYQRYQQASDQLHRARQSALQQQVALQQQLGQLEDLVDDSSSILLDVMDLEFSDNAQDQQMAGQANMLDTDLNGLFALSLELPLQDSLERVDTLQGELAYLISSSALLTQDLLEQNAQTGGQVLSGNTLNELTGYLGQIREHFHTETGLTALQRQQVEAQQQASAARDQAQALWQQLQQSLDGLQAQVLTVSNQAAAAAESAISDSRVRTLLVMLLSIVAASLIGFVTIRAITRPLNQVNNALSVLAQGDLTEQLSYPHRDEFGRLVGNTNKLVNSLQGLVKAIMDRSNQLATAAEETSAITAQTTSGIQEQRSQVEQVASATTELSASATQVATRANDTLGEIKLADDEAQQVRQLSVENGETIQALAREVEQASSVIHKLHADSAAIGGILDVIRGIADQTNLLALNAAIEAARAGEQGRGFAVVADEVRSLASRTQDSTTEIQEMIEVLQQGAQQAVSVMEQGQQQAQQSVAKTEEASRMLESIAQAVERVYSAGNQISQAAREQDQVSQNISERLDQIAGIAEETSTGAIQTASSSQQVAQLAEELQGEVRRFRV</sequence>
<keyword evidence="6" id="KW-0812">Transmembrane</keyword>
<comment type="similarity">
    <text evidence="3">Belongs to the methyl-accepting chemotaxis (MCP) protein family.</text>
</comment>
<name>A0A1M5ZKU4_9GAMM</name>
<accession>A0A1M5ZKU4</accession>
<reference evidence="9 10" key="1">
    <citation type="submission" date="2016-11" db="EMBL/GenBank/DDBJ databases">
        <authorList>
            <person name="Jaros S."/>
            <person name="Januszkiewicz K."/>
            <person name="Wedrychowicz H."/>
        </authorList>
    </citation>
    <scope>NUCLEOTIDE SEQUENCE [LARGE SCALE GENOMIC DNA]</scope>
    <source>
        <strain evidence="9 10">DSM 16917</strain>
    </source>
</reference>
<evidence type="ECO:0000259" key="8">
    <source>
        <dbReference type="PROSITE" id="PS50885"/>
    </source>
</evidence>
<dbReference type="PROSITE" id="PS50885">
    <property type="entry name" value="HAMP"/>
    <property type="match status" value="1"/>
</dbReference>
<evidence type="ECO:0000313" key="9">
    <source>
        <dbReference type="EMBL" id="SHI24816.1"/>
    </source>
</evidence>
<dbReference type="GO" id="GO:0007165">
    <property type="term" value="P:signal transduction"/>
    <property type="evidence" value="ECO:0007669"/>
    <property type="project" value="UniProtKB-KW"/>
</dbReference>
<dbReference type="SUPFAM" id="SSF58104">
    <property type="entry name" value="Methyl-accepting chemotaxis protein (MCP) signaling domain"/>
    <property type="match status" value="1"/>
</dbReference>
<dbReference type="PROSITE" id="PS50111">
    <property type="entry name" value="CHEMOTAXIS_TRANSDUC_2"/>
    <property type="match status" value="1"/>
</dbReference>
<feature type="coiled-coil region" evidence="5">
    <location>
        <begin position="113"/>
        <end position="154"/>
    </location>
</feature>
<dbReference type="PANTHER" id="PTHR32089:SF70">
    <property type="entry name" value="ENERGY TAXIS MODULATING METHYL ACCEPTING SENSORY TRANSDUCER"/>
    <property type="match status" value="1"/>
</dbReference>
<evidence type="ECO:0000256" key="3">
    <source>
        <dbReference type="ARBA" id="ARBA00029447"/>
    </source>
</evidence>
<evidence type="ECO:0000259" key="7">
    <source>
        <dbReference type="PROSITE" id="PS50111"/>
    </source>
</evidence>
<keyword evidence="10" id="KW-1185">Reference proteome</keyword>
<dbReference type="RefSeq" id="WP_073326161.1">
    <property type="nucleotide sequence ID" value="NZ_FQXG01000013.1"/>
</dbReference>
<dbReference type="Pfam" id="PF00672">
    <property type="entry name" value="HAMP"/>
    <property type="match status" value="1"/>
</dbReference>
<dbReference type="Gene3D" id="1.10.287.950">
    <property type="entry name" value="Methyl-accepting chemotaxis protein"/>
    <property type="match status" value="1"/>
</dbReference>
<feature type="coiled-coil region" evidence="5">
    <location>
        <begin position="267"/>
        <end position="305"/>
    </location>
</feature>
<proteinExistence type="inferred from homology"/>
<keyword evidence="6" id="KW-0472">Membrane</keyword>
<dbReference type="FunFam" id="1.10.287.950:FF:000001">
    <property type="entry name" value="Methyl-accepting chemotaxis sensory transducer"/>
    <property type="match status" value="1"/>
</dbReference>
<keyword evidence="5" id="KW-0175">Coiled coil</keyword>
<dbReference type="CDD" id="cd06225">
    <property type="entry name" value="HAMP"/>
    <property type="match status" value="1"/>
</dbReference>
<evidence type="ECO:0000256" key="5">
    <source>
        <dbReference type="SAM" id="Coils"/>
    </source>
</evidence>
<evidence type="ECO:0000256" key="1">
    <source>
        <dbReference type="ARBA" id="ARBA00004370"/>
    </source>
</evidence>
<protein>
    <submittedName>
        <fullName evidence="9">Methyl-accepting chemotaxis protein</fullName>
    </submittedName>
</protein>
<dbReference type="AlphaFoldDB" id="A0A1M5ZKU4"/>
<dbReference type="EMBL" id="FQXG01000013">
    <property type="protein sequence ID" value="SHI24816.1"/>
    <property type="molecule type" value="Genomic_DNA"/>
</dbReference>
<gene>
    <name evidence="9" type="ORF">SAMN02745129_0375</name>
</gene>
<keyword evidence="6" id="KW-1133">Transmembrane helix</keyword>
<dbReference type="GO" id="GO:0016020">
    <property type="term" value="C:membrane"/>
    <property type="evidence" value="ECO:0007669"/>
    <property type="project" value="UniProtKB-SubCell"/>
</dbReference>
<organism evidence="9 10">
    <name type="scientific">Ferrimonas marina</name>
    <dbReference type="NCBI Taxonomy" id="299255"/>
    <lineage>
        <taxon>Bacteria</taxon>
        <taxon>Pseudomonadati</taxon>
        <taxon>Pseudomonadota</taxon>
        <taxon>Gammaproteobacteria</taxon>
        <taxon>Alteromonadales</taxon>
        <taxon>Ferrimonadaceae</taxon>
        <taxon>Ferrimonas</taxon>
    </lineage>
</organism>
<keyword evidence="2 4" id="KW-0807">Transducer</keyword>
<dbReference type="PANTHER" id="PTHR32089">
    <property type="entry name" value="METHYL-ACCEPTING CHEMOTAXIS PROTEIN MCPB"/>
    <property type="match status" value="1"/>
</dbReference>
<evidence type="ECO:0000313" key="10">
    <source>
        <dbReference type="Proteomes" id="UP000184268"/>
    </source>
</evidence>
<evidence type="ECO:0000256" key="2">
    <source>
        <dbReference type="ARBA" id="ARBA00023224"/>
    </source>
</evidence>
<dbReference type="OrthoDB" id="9781845at2"/>
<dbReference type="CDD" id="cd11386">
    <property type="entry name" value="MCP_signal"/>
    <property type="match status" value="1"/>
</dbReference>
<dbReference type="Pfam" id="PF12729">
    <property type="entry name" value="4HB_MCP_1"/>
    <property type="match status" value="1"/>
</dbReference>
<dbReference type="SMART" id="SM00304">
    <property type="entry name" value="HAMP"/>
    <property type="match status" value="1"/>
</dbReference>
<evidence type="ECO:0000256" key="4">
    <source>
        <dbReference type="PROSITE-ProRule" id="PRU00284"/>
    </source>
</evidence>
<dbReference type="InterPro" id="IPR004089">
    <property type="entry name" value="MCPsignal_dom"/>
</dbReference>